<feature type="compositionally biased region" description="Polar residues" evidence="1">
    <location>
        <begin position="1"/>
        <end position="11"/>
    </location>
</feature>
<evidence type="ECO:0000313" key="3">
    <source>
        <dbReference type="Proteomes" id="UP000747542"/>
    </source>
</evidence>
<reference evidence="2" key="1">
    <citation type="journal article" date="2021" name="Sci. Adv.">
        <title>The American lobster genome reveals insights on longevity, neural, and immune adaptations.</title>
        <authorList>
            <person name="Polinski J.M."/>
            <person name="Zimin A.V."/>
            <person name="Clark K.F."/>
            <person name="Kohn A.B."/>
            <person name="Sadowski N."/>
            <person name="Timp W."/>
            <person name="Ptitsyn A."/>
            <person name="Khanna P."/>
            <person name="Romanova D.Y."/>
            <person name="Williams P."/>
            <person name="Greenwood S.J."/>
            <person name="Moroz L.L."/>
            <person name="Walt D.R."/>
            <person name="Bodnar A.G."/>
        </authorList>
    </citation>
    <scope>NUCLEOTIDE SEQUENCE</scope>
    <source>
        <strain evidence="2">GMGI-L3</strain>
    </source>
</reference>
<dbReference type="AlphaFoldDB" id="A0A8J5KFA5"/>
<feature type="non-terminal residue" evidence="2">
    <location>
        <position position="1"/>
    </location>
</feature>
<sequence length="218" mass="23296">STGNVQEQENYASREATGGGPLVGRPGEQDLEQGVHERQDLGGDDSCSSGPKHLYLPSPGGRRGGGGEEDGAAGGRRRGGDGGEGGRRGGGRLTHQVVLHTHLHPLVTSSHNLERNNSSPPSEAHGVSVDLISPGLLTSLLTYLNQQPPEGQLVLAYDDLFSDVMTQVVNPRPLHVTAQVMVLRCDAPSVRQWLQGVPPHRVIFLLLCAQQHVLEIFH</sequence>
<accession>A0A8J5KFA5</accession>
<proteinExistence type="predicted"/>
<evidence type="ECO:0000256" key="1">
    <source>
        <dbReference type="SAM" id="MobiDB-lite"/>
    </source>
</evidence>
<evidence type="ECO:0000313" key="2">
    <source>
        <dbReference type="EMBL" id="KAG7170323.1"/>
    </source>
</evidence>
<protein>
    <submittedName>
        <fullName evidence="2">Uncharacterized protein</fullName>
    </submittedName>
</protein>
<feature type="region of interest" description="Disordered" evidence="1">
    <location>
        <begin position="1"/>
        <end position="91"/>
    </location>
</feature>
<organism evidence="2 3">
    <name type="scientific">Homarus americanus</name>
    <name type="common">American lobster</name>
    <dbReference type="NCBI Taxonomy" id="6706"/>
    <lineage>
        <taxon>Eukaryota</taxon>
        <taxon>Metazoa</taxon>
        <taxon>Ecdysozoa</taxon>
        <taxon>Arthropoda</taxon>
        <taxon>Crustacea</taxon>
        <taxon>Multicrustacea</taxon>
        <taxon>Malacostraca</taxon>
        <taxon>Eumalacostraca</taxon>
        <taxon>Eucarida</taxon>
        <taxon>Decapoda</taxon>
        <taxon>Pleocyemata</taxon>
        <taxon>Astacidea</taxon>
        <taxon>Nephropoidea</taxon>
        <taxon>Nephropidae</taxon>
        <taxon>Homarus</taxon>
    </lineage>
</organism>
<gene>
    <name evidence="2" type="ORF">Hamer_G016131</name>
</gene>
<dbReference type="EMBL" id="JAHLQT010014436">
    <property type="protein sequence ID" value="KAG7170323.1"/>
    <property type="molecule type" value="Genomic_DNA"/>
</dbReference>
<dbReference type="Proteomes" id="UP000747542">
    <property type="component" value="Unassembled WGS sequence"/>
</dbReference>
<keyword evidence="3" id="KW-1185">Reference proteome</keyword>
<comment type="caution">
    <text evidence="2">The sequence shown here is derived from an EMBL/GenBank/DDBJ whole genome shotgun (WGS) entry which is preliminary data.</text>
</comment>
<feature type="non-terminal residue" evidence="2">
    <location>
        <position position="218"/>
    </location>
</feature>
<name>A0A8J5KFA5_HOMAM</name>
<feature type="compositionally biased region" description="Basic and acidic residues" evidence="1">
    <location>
        <begin position="78"/>
        <end position="87"/>
    </location>
</feature>